<evidence type="ECO:0000313" key="3">
    <source>
        <dbReference type="Proteomes" id="UP000182257"/>
    </source>
</evidence>
<dbReference type="InterPro" id="IPR007074">
    <property type="entry name" value="LicD/FKTN/FKRP_NTP_transf"/>
</dbReference>
<keyword evidence="2" id="KW-0808">Transferase</keyword>
<feature type="domain" description="LicD/FKTN/FKRP nucleotidyltransferase" evidence="1">
    <location>
        <begin position="24"/>
        <end position="253"/>
    </location>
</feature>
<proteinExistence type="predicted"/>
<dbReference type="Proteomes" id="UP000182257">
    <property type="component" value="Unassembled WGS sequence"/>
</dbReference>
<dbReference type="OrthoDB" id="9786100at2"/>
<dbReference type="RefSeq" id="WP_074761791.1">
    <property type="nucleotide sequence ID" value="NZ_FNRF01000004.1"/>
</dbReference>
<reference evidence="2 3" key="1">
    <citation type="submission" date="2016-10" db="EMBL/GenBank/DDBJ databases">
        <authorList>
            <person name="de Groot N.N."/>
        </authorList>
    </citation>
    <scope>NUCLEOTIDE SEQUENCE [LARGE SCALE GENOMIC DNA]</scope>
    <source>
        <strain evidence="2 3">D31d</strain>
    </source>
</reference>
<protein>
    <submittedName>
        <fullName evidence="2">Lipopolysaccharide cholinephosphotransferase</fullName>
    </submittedName>
</protein>
<dbReference type="AlphaFoldDB" id="A0A1H4DRY4"/>
<organism evidence="2 3">
    <name type="scientific">Xylanibacter ruminicola</name>
    <name type="common">Prevotella ruminicola</name>
    <dbReference type="NCBI Taxonomy" id="839"/>
    <lineage>
        <taxon>Bacteria</taxon>
        <taxon>Pseudomonadati</taxon>
        <taxon>Bacteroidota</taxon>
        <taxon>Bacteroidia</taxon>
        <taxon>Bacteroidales</taxon>
        <taxon>Prevotellaceae</taxon>
        <taxon>Xylanibacter</taxon>
    </lineage>
</organism>
<dbReference type="PANTHER" id="PTHR43404:SF2">
    <property type="entry name" value="LIPOPOLYSACCHARIDE CHOLINEPHOSPHOTRANSFERASE LICD"/>
    <property type="match status" value="1"/>
</dbReference>
<dbReference type="GO" id="GO:0016740">
    <property type="term" value="F:transferase activity"/>
    <property type="evidence" value="ECO:0007669"/>
    <property type="project" value="UniProtKB-KW"/>
</dbReference>
<dbReference type="Pfam" id="PF04991">
    <property type="entry name" value="LicD"/>
    <property type="match status" value="1"/>
</dbReference>
<dbReference type="EMBL" id="FNRF01000004">
    <property type="protein sequence ID" value="SEA75259.1"/>
    <property type="molecule type" value="Genomic_DNA"/>
</dbReference>
<dbReference type="InterPro" id="IPR052942">
    <property type="entry name" value="LPS_cholinephosphotransferase"/>
</dbReference>
<gene>
    <name evidence="2" type="ORF">SAMN05216462_2488</name>
</gene>
<sequence length="277" mass="32698">MTLSDLKRVHEINNELLLLLDEVCKKHKIEYFLMYGTLLGCIRHGGVIPWDDDVDVGMTRENYKKFVKEAKDDFDNAKYRVKIMGSGSSDYISEIKIGKLGTTYCLPGTEHIDVMNNVQLDIFCIDSMRNLTEKQVVLLTKIWKGLRIVGLNKSEKKLLKLAIDRHNIPIKGFLYKRILDVAHLFRMIIGERRIEKWGYKMLVDPTNQSDKLIVVGFKTIWKKEWFKISYRDYEGRKMPIPSGYDNVLRVHYGDYMKLPNEDHRYSKYFNEWVFKEI</sequence>
<evidence type="ECO:0000259" key="1">
    <source>
        <dbReference type="Pfam" id="PF04991"/>
    </source>
</evidence>
<dbReference type="PANTHER" id="PTHR43404">
    <property type="entry name" value="LIPOPOLYSACCHARIDE CHOLINEPHOSPHOTRANSFERASE LICD"/>
    <property type="match status" value="1"/>
</dbReference>
<dbReference type="GO" id="GO:0009100">
    <property type="term" value="P:glycoprotein metabolic process"/>
    <property type="evidence" value="ECO:0007669"/>
    <property type="project" value="UniProtKB-ARBA"/>
</dbReference>
<accession>A0A1H4DRY4</accession>
<evidence type="ECO:0000313" key="2">
    <source>
        <dbReference type="EMBL" id="SEA75259.1"/>
    </source>
</evidence>
<name>A0A1H4DRY4_XYLRU</name>